<protein>
    <submittedName>
        <fullName evidence="1">Uncharacterized protein</fullName>
    </submittedName>
</protein>
<dbReference type="Proteomes" id="UP001153076">
    <property type="component" value="Unassembled WGS sequence"/>
</dbReference>
<organism evidence="1 2">
    <name type="scientific">Carnegiea gigantea</name>
    <dbReference type="NCBI Taxonomy" id="171969"/>
    <lineage>
        <taxon>Eukaryota</taxon>
        <taxon>Viridiplantae</taxon>
        <taxon>Streptophyta</taxon>
        <taxon>Embryophyta</taxon>
        <taxon>Tracheophyta</taxon>
        <taxon>Spermatophyta</taxon>
        <taxon>Magnoliopsida</taxon>
        <taxon>eudicotyledons</taxon>
        <taxon>Gunneridae</taxon>
        <taxon>Pentapetalae</taxon>
        <taxon>Caryophyllales</taxon>
        <taxon>Cactineae</taxon>
        <taxon>Cactaceae</taxon>
        <taxon>Cactoideae</taxon>
        <taxon>Echinocereeae</taxon>
        <taxon>Carnegiea</taxon>
    </lineage>
</organism>
<evidence type="ECO:0000313" key="1">
    <source>
        <dbReference type="EMBL" id="KAJ8423058.1"/>
    </source>
</evidence>
<dbReference type="EMBL" id="JAKOGI010002065">
    <property type="protein sequence ID" value="KAJ8423058.1"/>
    <property type="molecule type" value="Genomic_DNA"/>
</dbReference>
<evidence type="ECO:0000313" key="2">
    <source>
        <dbReference type="Proteomes" id="UP001153076"/>
    </source>
</evidence>
<dbReference type="AlphaFoldDB" id="A0A9Q1GN74"/>
<accession>A0A9Q1GN74</accession>
<comment type="caution">
    <text evidence="1">The sequence shown here is derived from an EMBL/GenBank/DDBJ whole genome shotgun (WGS) entry which is preliminary data.</text>
</comment>
<reference evidence="1" key="1">
    <citation type="submission" date="2022-04" db="EMBL/GenBank/DDBJ databases">
        <title>Carnegiea gigantea Genome sequencing and assembly v2.</title>
        <authorList>
            <person name="Copetti D."/>
            <person name="Sanderson M.J."/>
            <person name="Burquez A."/>
            <person name="Wojciechowski M.F."/>
        </authorList>
    </citation>
    <scope>NUCLEOTIDE SEQUENCE</scope>
    <source>
        <strain evidence="1">SGP5-SGP5p</strain>
        <tissue evidence="1">Aerial part</tissue>
    </source>
</reference>
<sequence>MDETDLCFIDTISDFKFRYFVFWKSPWWVRIRICIELYPVVCRVQRHSSVPRTREKQNCLVVLSGRFFPFLWLVWLESDLCHDGCARLAGHHNLIKILYFCCVLRRMVRGFARLLLLWSLPPFSLSFDFLNFLYGPQILQLITAGTSHPSAKETNKFAATELEMDLQALRGKSAQVWLSGRLVVRVHLGPLLFFFFFYKKVTCGFI</sequence>
<keyword evidence="2" id="KW-1185">Reference proteome</keyword>
<name>A0A9Q1GN74_9CARY</name>
<proteinExistence type="predicted"/>
<gene>
    <name evidence="1" type="ORF">Cgig2_019828</name>
</gene>